<evidence type="ECO:0000313" key="1">
    <source>
        <dbReference type="Proteomes" id="UP000887565"/>
    </source>
</evidence>
<proteinExistence type="predicted"/>
<keyword evidence="1" id="KW-1185">Reference proteome</keyword>
<name>A0A915KYD7_ROMCU</name>
<accession>A0A915KYD7</accession>
<reference evidence="2" key="1">
    <citation type="submission" date="2022-11" db="UniProtKB">
        <authorList>
            <consortium name="WormBaseParasite"/>
        </authorList>
    </citation>
    <scope>IDENTIFICATION</scope>
</reference>
<protein>
    <submittedName>
        <fullName evidence="2">Uncharacterized protein</fullName>
    </submittedName>
</protein>
<evidence type="ECO:0000313" key="2">
    <source>
        <dbReference type="WBParaSite" id="nRc.2.0.1.t43836-RA"/>
    </source>
</evidence>
<dbReference type="Proteomes" id="UP000887565">
    <property type="component" value="Unplaced"/>
</dbReference>
<dbReference type="AlphaFoldDB" id="A0A915KYD7"/>
<organism evidence="1 2">
    <name type="scientific">Romanomermis culicivorax</name>
    <name type="common">Nematode worm</name>
    <dbReference type="NCBI Taxonomy" id="13658"/>
    <lineage>
        <taxon>Eukaryota</taxon>
        <taxon>Metazoa</taxon>
        <taxon>Ecdysozoa</taxon>
        <taxon>Nematoda</taxon>
        <taxon>Enoplea</taxon>
        <taxon>Dorylaimia</taxon>
        <taxon>Mermithida</taxon>
        <taxon>Mermithoidea</taxon>
        <taxon>Mermithidae</taxon>
        <taxon>Romanomermis</taxon>
    </lineage>
</organism>
<dbReference type="WBParaSite" id="nRc.2.0.1.t43836-RA">
    <property type="protein sequence ID" value="nRc.2.0.1.t43836-RA"/>
    <property type="gene ID" value="nRc.2.0.1.g43836"/>
</dbReference>
<sequence>MSVHSWGMDEAQNYIPIQDPDPGLIQLMKSKATTCPFKVIARDGGGAEPELSCLLSRFAKLNIIGVAPDVVLISNIVVVVLIKGSSAADAAGLEPLACSAM</sequence>